<evidence type="ECO:0000313" key="2">
    <source>
        <dbReference type="EMBL" id="MBB6099715.1"/>
    </source>
</evidence>
<protein>
    <recommendedName>
        <fullName evidence="1">GIY-YIG domain-containing protein</fullName>
    </recommendedName>
</protein>
<gene>
    <name evidence="2" type="ORF">HNR42_003173</name>
</gene>
<name>A0A841I7B8_9DEIO</name>
<feature type="domain" description="GIY-YIG" evidence="1">
    <location>
        <begin position="55"/>
        <end position="96"/>
    </location>
</feature>
<evidence type="ECO:0000313" key="3">
    <source>
        <dbReference type="Proteomes" id="UP000569951"/>
    </source>
</evidence>
<dbReference type="Proteomes" id="UP000569951">
    <property type="component" value="Unassembled WGS sequence"/>
</dbReference>
<proteinExistence type="predicted"/>
<sequence length="162" mass="18221">MTYPDVARKRQLFQGWLASHATYSTWLATAGQPIDPRVATERIARLADAQRSPEYLYVLTECAASKEIPAYIGKSRTPARRWSSHLQHLARGEKGYARWQRRLLEQGRAVCDLKLYVIGQHQVQAPPLEGFPTTIGALEYQLIGLAADAFTVRLLNSEGQAR</sequence>
<dbReference type="InterPro" id="IPR000305">
    <property type="entry name" value="GIY-YIG_endonuc"/>
</dbReference>
<organism evidence="2 3">
    <name type="scientific">Deinobacterium chartae</name>
    <dbReference type="NCBI Taxonomy" id="521158"/>
    <lineage>
        <taxon>Bacteria</taxon>
        <taxon>Thermotogati</taxon>
        <taxon>Deinococcota</taxon>
        <taxon>Deinococci</taxon>
        <taxon>Deinococcales</taxon>
        <taxon>Deinococcaceae</taxon>
        <taxon>Deinobacterium</taxon>
    </lineage>
</organism>
<reference evidence="2 3" key="1">
    <citation type="submission" date="2020-08" db="EMBL/GenBank/DDBJ databases">
        <title>Genomic Encyclopedia of Type Strains, Phase IV (KMG-IV): sequencing the most valuable type-strain genomes for metagenomic binning, comparative biology and taxonomic classification.</title>
        <authorList>
            <person name="Goeker M."/>
        </authorList>
    </citation>
    <scope>NUCLEOTIDE SEQUENCE [LARGE SCALE GENOMIC DNA]</scope>
    <source>
        <strain evidence="2 3">DSM 21458</strain>
    </source>
</reference>
<dbReference type="Pfam" id="PF01541">
    <property type="entry name" value="GIY-YIG"/>
    <property type="match status" value="1"/>
</dbReference>
<keyword evidence="3" id="KW-1185">Reference proteome</keyword>
<dbReference type="AlphaFoldDB" id="A0A841I7B8"/>
<dbReference type="RefSeq" id="WP_183988460.1">
    <property type="nucleotide sequence ID" value="NZ_JACHHG010000014.1"/>
</dbReference>
<comment type="caution">
    <text evidence="2">The sequence shown here is derived from an EMBL/GenBank/DDBJ whole genome shotgun (WGS) entry which is preliminary data.</text>
</comment>
<dbReference type="EMBL" id="JACHHG010000014">
    <property type="protein sequence ID" value="MBB6099715.1"/>
    <property type="molecule type" value="Genomic_DNA"/>
</dbReference>
<accession>A0A841I7B8</accession>
<evidence type="ECO:0000259" key="1">
    <source>
        <dbReference type="Pfam" id="PF01541"/>
    </source>
</evidence>